<sequence length="288" mass="33371">MTENYDMKKVHEANLKILKEIDRICRKYKIRYALDAGTLIGAVRHSGFIPWDDDADVVFLRSQYEAFVKVAKRELPETMELLFPDSYRDGKAFFDFTPRIIYKNSRCHADSPEMAFYGGKLNHLWVDLFILDKLPAGRGGAAFTRFLHKAIYGLAMGHRPGLDFKKYSLLHKIFVGGLAGVGRLIPLKLIFAMQKAAALKDRNSRGDKWYYSNYQPDYLYVTLDKRWCEAVEDADFEDTRLMIPKGWHEVLTEVYGDYMKLPPVDKRVPTHSSQQIEVWDDEAREARA</sequence>
<dbReference type="PANTHER" id="PTHR43404:SF2">
    <property type="entry name" value="LIPOPOLYSACCHARIDE CHOLINEPHOSPHOTRANSFERASE LICD"/>
    <property type="match status" value="1"/>
</dbReference>
<reference evidence="2" key="2">
    <citation type="submission" date="2021-04" db="EMBL/GenBank/DDBJ databases">
        <authorList>
            <person name="Gilroy R."/>
        </authorList>
    </citation>
    <scope>NUCLEOTIDE SEQUENCE</scope>
    <source>
        <strain evidence="2">CHK180-15479</strain>
    </source>
</reference>
<gene>
    <name evidence="2" type="ORF">H9704_13850</name>
</gene>
<dbReference type="Proteomes" id="UP000823910">
    <property type="component" value="Unassembled WGS sequence"/>
</dbReference>
<name>A0A9D2N1D1_9FIRM</name>
<proteinExistence type="predicted"/>
<organism evidence="2 3">
    <name type="scientific">Candidatus Enterocloster excrementipullorum</name>
    <dbReference type="NCBI Taxonomy" id="2838559"/>
    <lineage>
        <taxon>Bacteria</taxon>
        <taxon>Bacillati</taxon>
        <taxon>Bacillota</taxon>
        <taxon>Clostridia</taxon>
        <taxon>Lachnospirales</taxon>
        <taxon>Lachnospiraceae</taxon>
        <taxon>Enterocloster</taxon>
    </lineage>
</organism>
<dbReference type="AlphaFoldDB" id="A0A9D2N1D1"/>
<evidence type="ECO:0000313" key="2">
    <source>
        <dbReference type="EMBL" id="HJC07203.1"/>
    </source>
</evidence>
<comment type="caution">
    <text evidence="2">The sequence shown here is derived from an EMBL/GenBank/DDBJ whole genome shotgun (WGS) entry which is preliminary data.</text>
</comment>
<reference evidence="2" key="1">
    <citation type="journal article" date="2021" name="PeerJ">
        <title>Extensive microbial diversity within the chicken gut microbiome revealed by metagenomics and culture.</title>
        <authorList>
            <person name="Gilroy R."/>
            <person name="Ravi A."/>
            <person name="Getino M."/>
            <person name="Pursley I."/>
            <person name="Horton D.L."/>
            <person name="Alikhan N.F."/>
            <person name="Baker D."/>
            <person name="Gharbi K."/>
            <person name="Hall N."/>
            <person name="Watson M."/>
            <person name="Adriaenssens E.M."/>
            <person name="Foster-Nyarko E."/>
            <person name="Jarju S."/>
            <person name="Secka A."/>
            <person name="Antonio M."/>
            <person name="Oren A."/>
            <person name="Chaudhuri R.R."/>
            <person name="La Ragione R."/>
            <person name="Hildebrand F."/>
            <person name="Pallen M.J."/>
        </authorList>
    </citation>
    <scope>NUCLEOTIDE SEQUENCE</scope>
    <source>
        <strain evidence="2">CHK180-15479</strain>
    </source>
</reference>
<dbReference type="InterPro" id="IPR007074">
    <property type="entry name" value="LicD/FKTN/FKRP_NTP_transf"/>
</dbReference>
<dbReference type="Pfam" id="PF04991">
    <property type="entry name" value="LicD"/>
    <property type="match status" value="1"/>
</dbReference>
<evidence type="ECO:0000259" key="1">
    <source>
        <dbReference type="Pfam" id="PF04991"/>
    </source>
</evidence>
<dbReference type="EMBL" id="DWWT01000075">
    <property type="protein sequence ID" value="HJC07203.1"/>
    <property type="molecule type" value="Genomic_DNA"/>
</dbReference>
<dbReference type="InterPro" id="IPR052942">
    <property type="entry name" value="LPS_cholinephosphotransferase"/>
</dbReference>
<dbReference type="PANTHER" id="PTHR43404">
    <property type="entry name" value="LIPOPOLYSACCHARIDE CHOLINEPHOSPHOTRANSFERASE LICD"/>
    <property type="match status" value="1"/>
</dbReference>
<evidence type="ECO:0000313" key="3">
    <source>
        <dbReference type="Proteomes" id="UP000823910"/>
    </source>
</evidence>
<dbReference type="GO" id="GO:0009100">
    <property type="term" value="P:glycoprotein metabolic process"/>
    <property type="evidence" value="ECO:0007669"/>
    <property type="project" value="UniProtKB-ARBA"/>
</dbReference>
<feature type="domain" description="LicD/FKTN/FKRP nucleotidyltransferase" evidence="1">
    <location>
        <begin position="25"/>
        <end position="256"/>
    </location>
</feature>
<protein>
    <submittedName>
        <fullName evidence="2">LicD family protein</fullName>
    </submittedName>
</protein>
<accession>A0A9D2N1D1</accession>